<keyword evidence="1" id="KW-0547">Nucleotide-binding</keyword>
<reference evidence="4 5" key="1">
    <citation type="submission" date="2024-03" db="EMBL/GenBank/DDBJ databases">
        <authorList>
            <consortium name="ELIXIR-Norway"/>
            <consortium name="Elixir Norway"/>
        </authorList>
    </citation>
    <scope>NUCLEOTIDE SEQUENCE [LARGE SCALE GENOMIC DNA]</scope>
</reference>
<name>A0ABP1A6D1_9BRYO</name>
<evidence type="ECO:0000256" key="2">
    <source>
        <dbReference type="ARBA" id="ARBA00022840"/>
    </source>
</evidence>
<accession>A0ABP1A6D1</accession>
<evidence type="ECO:0000313" key="5">
    <source>
        <dbReference type="Proteomes" id="UP001497522"/>
    </source>
</evidence>
<dbReference type="Gene3D" id="3.30.70.1230">
    <property type="entry name" value="Nucleotide cyclase"/>
    <property type="match status" value="1"/>
</dbReference>
<evidence type="ECO:0000313" key="4">
    <source>
        <dbReference type="EMBL" id="CAK9858065.1"/>
    </source>
</evidence>
<dbReference type="SUPFAM" id="SSF55073">
    <property type="entry name" value="Nucleotide cyclase"/>
    <property type="match status" value="1"/>
</dbReference>
<dbReference type="PANTHER" id="PTHR16305">
    <property type="entry name" value="TESTICULAR SOLUBLE ADENYLYL CYCLASE"/>
    <property type="match status" value="1"/>
</dbReference>
<dbReference type="InterPro" id="IPR029787">
    <property type="entry name" value="Nucleotide_cyclase"/>
</dbReference>
<dbReference type="Proteomes" id="UP001497522">
    <property type="component" value="Chromosome 1"/>
</dbReference>
<evidence type="ECO:0000256" key="1">
    <source>
        <dbReference type="ARBA" id="ARBA00022741"/>
    </source>
</evidence>
<evidence type="ECO:0000256" key="3">
    <source>
        <dbReference type="SAM" id="MobiDB-lite"/>
    </source>
</evidence>
<feature type="compositionally biased region" description="Low complexity" evidence="3">
    <location>
        <begin position="23"/>
        <end position="38"/>
    </location>
</feature>
<evidence type="ECO:0008006" key="6">
    <source>
        <dbReference type="Google" id="ProtNLM"/>
    </source>
</evidence>
<keyword evidence="5" id="KW-1185">Reference proteome</keyword>
<feature type="region of interest" description="Disordered" evidence="3">
    <location>
        <begin position="1"/>
        <end position="44"/>
    </location>
</feature>
<protein>
    <recommendedName>
        <fullName evidence="6">Guanylate cyclase domain-containing protein</fullName>
    </recommendedName>
</protein>
<keyword evidence="2" id="KW-0067">ATP-binding</keyword>
<organism evidence="4 5">
    <name type="scientific">Sphagnum jensenii</name>
    <dbReference type="NCBI Taxonomy" id="128206"/>
    <lineage>
        <taxon>Eukaryota</taxon>
        <taxon>Viridiplantae</taxon>
        <taxon>Streptophyta</taxon>
        <taxon>Embryophyta</taxon>
        <taxon>Bryophyta</taxon>
        <taxon>Sphagnophytina</taxon>
        <taxon>Sphagnopsida</taxon>
        <taxon>Sphagnales</taxon>
        <taxon>Sphagnaceae</taxon>
        <taxon>Sphagnum</taxon>
    </lineage>
</organism>
<dbReference type="EMBL" id="OZ023702">
    <property type="protein sequence ID" value="CAK9858065.1"/>
    <property type="molecule type" value="Genomic_DNA"/>
</dbReference>
<sequence>MNVVQEKALQGPESSHSREEEGQPSNNNNEQQQQQQQQQERRRFSDLSRTFSLFPGDEISNDLGWHQQSGALETFNDTSHVAKTLIIDDEISSLDASSSSSQTVGNQALLVAHYDVSSSTTENTQFAGMSRDAEDRLSNVPSKPAAKLAYVKRSVPQRLTIENLTSRENLMRSPSSCIVGRKRRMSDPGKLVVNLDRVSTSMYSETPTVQTPRWDSWQEFAIVNSPTTPAGVETEQTSQKLKEVIRYLPKLLLRKALSDPDTVATQPAIDVFQAAVLIADITGFTPLTERALTSKRGSELVEELTVSMNNYFDEAIELVLNYGGDITKLGGYGHTSNKCNNQEEEDCLPRASTSSTRMKGTFDSVHVLVADGLVLNRVVLSRMLGKLNCKDLYKLHL</sequence>
<proteinExistence type="predicted"/>
<gene>
    <name evidence="4" type="ORF">CSSPJE1EN2_LOCUS1060</name>
</gene>
<dbReference type="PANTHER" id="PTHR16305:SF28">
    <property type="entry name" value="GUANYLATE CYCLASE DOMAIN-CONTAINING PROTEIN"/>
    <property type="match status" value="1"/>
</dbReference>